<feature type="signal peptide" evidence="5">
    <location>
        <begin position="1"/>
        <end position="23"/>
    </location>
</feature>
<evidence type="ECO:0000256" key="1">
    <source>
        <dbReference type="ARBA" id="ARBA00004196"/>
    </source>
</evidence>
<reference evidence="7 8" key="1">
    <citation type="submission" date="2024-09" db="EMBL/GenBank/DDBJ databases">
        <title>Paenibacillus zeirhizospherea sp. nov., isolated from surface of the maize (Zea mays) roots in a horticulture field, Hungary.</title>
        <authorList>
            <person name="Marton D."/>
            <person name="Farkas M."/>
            <person name="Bedics A."/>
            <person name="Toth E."/>
            <person name="Tancsics A."/>
            <person name="Boka K."/>
            <person name="Marati G."/>
            <person name="Kriszt B."/>
            <person name="Cserhati M."/>
        </authorList>
    </citation>
    <scope>NUCLEOTIDE SEQUENCE [LARGE SCALE GENOMIC DNA]</scope>
    <source>
        <strain evidence="7 8">JCM 18446</strain>
    </source>
</reference>
<gene>
    <name evidence="7" type="ORF">ACE5LO_22760</name>
</gene>
<name>A0ABV5C6S0_9BACL</name>
<evidence type="ECO:0000259" key="6">
    <source>
        <dbReference type="PROSITE" id="PS50983"/>
    </source>
</evidence>
<dbReference type="InterPro" id="IPR051313">
    <property type="entry name" value="Bact_iron-sidero_bind"/>
</dbReference>
<dbReference type="PANTHER" id="PTHR30532">
    <property type="entry name" value="IRON III DICITRATE-BINDING PERIPLASMIC PROTEIN"/>
    <property type="match status" value="1"/>
</dbReference>
<dbReference type="SUPFAM" id="SSF53807">
    <property type="entry name" value="Helical backbone' metal receptor"/>
    <property type="match status" value="1"/>
</dbReference>
<protein>
    <submittedName>
        <fullName evidence="7">Iron-hydroxamate ABC transporter substrate-binding protein</fullName>
    </submittedName>
</protein>
<sequence>MYIHQVRKWAFVVFTCLMIGVLAACGKTSTPSAANSGESAGSTNSTEAVQSETIKYQASNGVIEIPRNPARVVEVADSYVGDLLVLGIKPVGVNQQALENPYFEGKLDGVENLGDGQSFEQILELKPDLIIAPGWADASLIESYSKIAPTVAIKFGELPLREQLREFGKMTGKEAEAETWIAAWDQKIAAVKPQVQAAVGDKTVSILQPYAKGIYAFGHNFGRGGDILYGELELKAPPIIQKEAIDSGQGWANLSLEKLPEYAGDYIFTNAWSGDDADPSAVYESSLWKNLPAVKNNLVFMTNRKGDLFNDPISLEAQLEFILDCLLERK</sequence>
<proteinExistence type="inferred from homology"/>
<dbReference type="Gene3D" id="3.40.50.1980">
    <property type="entry name" value="Nitrogenase molybdenum iron protein domain"/>
    <property type="match status" value="2"/>
</dbReference>
<evidence type="ECO:0000256" key="5">
    <source>
        <dbReference type="SAM" id="SignalP"/>
    </source>
</evidence>
<dbReference type="PROSITE" id="PS51257">
    <property type="entry name" value="PROKAR_LIPOPROTEIN"/>
    <property type="match status" value="1"/>
</dbReference>
<dbReference type="Pfam" id="PF01497">
    <property type="entry name" value="Peripla_BP_2"/>
    <property type="match status" value="1"/>
</dbReference>
<keyword evidence="8" id="KW-1185">Reference proteome</keyword>
<evidence type="ECO:0000256" key="2">
    <source>
        <dbReference type="ARBA" id="ARBA00008814"/>
    </source>
</evidence>
<dbReference type="Proteomes" id="UP001580430">
    <property type="component" value="Unassembled WGS sequence"/>
</dbReference>
<organism evidence="7 8">
    <name type="scientific">Paenibacillus medicaginis</name>
    <dbReference type="NCBI Taxonomy" id="1470560"/>
    <lineage>
        <taxon>Bacteria</taxon>
        <taxon>Bacillati</taxon>
        <taxon>Bacillota</taxon>
        <taxon>Bacilli</taxon>
        <taxon>Bacillales</taxon>
        <taxon>Paenibacillaceae</taxon>
        <taxon>Paenibacillus</taxon>
    </lineage>
</organism>
<keyword evidence="4 5" id="KW-0732">Signal</keyword>
<feature type="chain" id="PRO_5045218399" evidence="5">
    <location>
        <begin position="24"/>
        <end position="330"/>
    </location>
</feature>
<dbReference type="RefSeq" id="WP_375522255.1">
    <property type="nucleotide sequence ID" value="NZ_JBHIRY010000031.1"/>
</dbReference>
<keyword evidence="3" id="KW-0813">Transport</keyword>
<accession>A0ABV5C6S0</accession>
<dbReference type="EMBL" id="JBHIRY010000031">
    <property type="protein sequence ID" value="MFB5763202.1"/>
    <property type="molecule type" value="Genomic_DNA"/>
</dbReference>
<dbReference type="PANTHER" id="PTHR30532:SF26">
    <property type="entry name" value="IRON(3+)-HYDROXAMATE-BINDING PROTEIN FHUD"/>
    <property type="match status" value="1"/>
</dbReference>
<comment type="subcellular location">
    <subcellularLocation>
        <location evidence="1">Cell envelope</location>
    </subcellularLocation>
</comment>
<evidence type="ECO:0000313" key="8">
    <source>
        <dbReference type="Proteomes" id="UP001580430"/>
    </source>
</evidence>
<feature type="domain" description="Fe/B12 periplasmic-binding" evidence="6">
    <location>
        <begin position="71"/>
        <end position="330"/>
    </location>
</feature>
<dbReference type="CDD" id="cd01138">
    <property type="entry name" value="FeuA"/>
    <property type="match status" value="1"/>
</dbReference>
<comment type="similarity">
    <text evidence="2">Belongs to the bacterial solute-binding protein 8 family.</text>
</comment>
<evidence type="ECO:0000256" key="3">
    <source>
        <dbReference type="ARBA" id="ARBA00022448"/>
    </source>
</evidence>
<evidence type="ECO:0000313" key="7">
    <source>
        <dbReference type="EMBL" id="MFB5763202.1"/>
    </source>
</evidence>
<dbReference type="PROSITE" id="PS50983">
    <property type="entry name" value="FE_B12_PBP"/>
    <property type="match status" value="1"/>
</dbReference>
<evidence type="ECO:0000256" key="4">
    <source>
        <dbReference type="ARBA" id="ARBA00022729"/>
    </source>
</evidence>
<dbReference type="InterPro" id="IPR002491">
    <property type="entry name" value="ABC_transptr_periplasmic_BD"/>
</dbReference>
<comment type="caution">
    <text evidence="7">The sequence shown here is derived from an EMBL/GenBank/DDBJ whole genome shotgun (WGS) entry which is preliminary data.</text>
</comment>